<evidence type="ECO:0000313" key="2">
    <source>
        <dbReference type="Proteomes" id="UP000031368"/>
    </source>
</evidence>
<name>A0A0B4X168_9HYPH</name>
<dbReference type="AlphaFoldDB" id="A0A0B4X168"/>
<dbReference type="EMBL" id="CP006877">
    <property type="protein sequence ID" value="AJD40313.1"/>
    <property type="molecule type" value="Genomic_DNA"/>
</dbReference>
<proteinExistence type="predicted"/>
<evidence type="ECO:0000313" key="1">
    <source>
        <dbReference type="EMBL" id="AJD40313.1"/>
    </source>
</evidence>
<keyword evidence="2" id="KW-1185">Reference proteome</keyword>
<dbReference type="KEGG" id="rga:RGR602_CH00952"/>
<organism evidence="1 2">
    <name type="scientific">Rhizobium gallicum bv. gallicum R602sp</name>
    <dbReference type="NCBI Taxonomy" id="1041138"/>
    <lineage>
        <taxon>Bacteria</taxon>
        <taxon>Pseudomonadati</taxon>
        <taxon>Pseudomonadota</taxon>
        <taxon>Alphaproteobacteria</taxon>
        <taxon>Hyphomicrobiales</taxon>
        <taxon>Rhizobiaceae</taxon>
        <taxon>Rhizobium/Agrobacterium group</taxon>
        <taxon>Rhizobium</taxon>
    </lineage>
</organism>
<protein>
    <submittedName>
        <fullName evidence="1">Uncharacterized protein</fullName>
    </submittedName>
</protein>
<dbReference type="Proteomes" id="UP000031368">
    <property type="component" value="Chromosome"/>
</dbReference>
<dbReference type="HOGENOM" id="CLU_2481112_0_0_5"/>
<accession>A0A0B4X168</accession>
<gene>
    <name evidence="1" type="ORF">RGR602_CH00952</name>
</gene>
<sequence>MPGRAFHNRLTPSYRFALAAIRPFGPPFPRWGEGTTKRSDLISFSQAEGARQGGCGGGATQKGVCLLAWLARLDFPFLRLCRCGILW</sequence>
<reference evidence="1 2" key="1">
    <citation type="submission" date="2013-11" db="EMBL/GenBank/DDBJ databases">
        <title>Complete genome sequence of Rhizobium gallicum bv. gallicum R602.</title>
        <authorList>
            <person name="Bustos P."/>
            <person name="Santamaria R.I."/>
            <person name="Lozano L."/>
            <person name="Acosta J.L."/>
            <person name="Ormeno-Orrillo E."/>
            <person name="Rogel M.A."/>
            <person name="Romero D."/>
            <person name="Cevallos M.A."/>
            <person name="Martinez-Romero E."/>
            <person name="Gonzalez V."/>
        </authorList>
    </citation>
    <scope>NUCLEOTIDE SEQUENCE [LARGE SCALE GENOMIC DNA]</scope>
    <source>
        <strain evidence="1 2">R602</strain>
    </source>
</reference>